<reference evidence="2 3" key="1">
    <citation type="journal article" date="2015" name="Genome Biol. Evol.">
        <title>Phylogenomic analyses indicate that early fungi evolved digesting cell walls of algal ancestors of land plants.</title>
        <authorList>
            <person name="Chang Y."/>
            <person name="Wang S."/>
            <person name="Sekimoto S."/>
            <person name="Aerts A.L."/>
            <person name="Choi C."/>
            <person name="Clum A."/>
            <person name="LaButti K.M."/>
            <person name="Lindquist E.A."/>
            <person name="Yee Ngan C."/>
            <person name="Ohm R.A."/>
            <person name="Salamov A.A."/>
            <person name="Grigoriev I.V."/>
            <person name="Spatafora J.W."/>
            <person name="Berbee M.L."/>
        </authorList>
    </citation>
    <scope>NUCLEOTIDE SEQUENCE [LARGE SCALE GENOMIC DNA]</scope>
    <source>
        <strain evidence="2 3">NRRL 28638</strain>
    </source>
</reference>
<feature type="signal peptide" evidence="1">
    <location>
        <begin position="1"/>
        <end position="16"/>
    </location>
</feature>
<keyword evidence="1" id="KW-0732">Signal</keyword>
<keyword evidence="3" id="KW-1185">Reference proteome</keyword>
<organism evidence="2 3">
    <name type="scientific">Conidiobolus coronatus (strain ATCC 28846 / CBS 209.66 / NRRL 28638)</name>
    <name type="common">Delacroixia coronata</name>
    <dbReference type="NCBI Taxonomy" id="796925"/>
    <lineage>
        <taxon>Eukaryota</taxon>
        <taxon>Fungi</taxon>
        <taxon>Fungi incertae sedis</taxon>
        <taxon>Zoopagomycota</taxon>
        <taxon>Entomophthoromycotina</taxon>
        <taxon>Entomophthoromycetes</taxon>
        <taxon>Entomophthorales</taxon>
        <taxon>Ancylistaceae</taxon>
        <taxon>Conidiobolus</taxon>
    </lineage>
</organism>
<evidence type="ECO:0000313" key="2">
    <source>
        <dbReference type="EMBL" id="KXN66810.1"/>
    </source>
</evidence>
<proteinExistence type="predicted"/>
<dbReference type="Proteomes" id="UP000070444">
    <property type="component" value="Unassembled WGS sequence"/>
</dbReference>
<gene>
    <name evidence="2" type="ORF">CONCODRAFT_20034</name>
</gene>
<evidence type="ECO:0000313" key="3">
    <source>
        <dbReference type="Proteomes" id="UP000070444"/>
    </source>
</evidence>
<dbReference type="EMBL" id="KQ964688">
    <property type="protein sequence ID" value="KXN66810.1"/>
    <property type="molecule type" value="Genomic_DNA"/>
</dbReference>
<feature type="chain" id="PRO_5007294108" evidence="1">
    <location>
        <begin position="17"/>
        <end position="62"/>
    </location>
</feature>
<sequence>MKFTLVSLLFVALHLAQPTTNTLDKATAKCLSAGNKCNSTEECCDRKCVPQGFLYRCVGPKI</sequence>
<protein>
    <submittedName>
        <fullName evidence="2">Uncharacterized protein</fullName>
    </submittedName>
</protein>
<evidence type="ECO:0000256" key="1">
    <source>
        <dbReference type="SAM" id="SignalP"/>
    </source>
</evidence>
<dbReference type="AlphaFoldDB" id="A0A137NVG8"/>
<name>A0A137NVG8_CONC2</name>
<accession>A0A137NVG8</accession>